<evidence type="ECO:0000256" key="1">
    <source>
        <dbReference type="SAM" id="Phobius"/>
    </source>
</evidence>
<feature type="transmembrane region" description="Helical" evidence="1">
    <location>
        <begin position="6"/>
        <end position="26"/>
    </location>
</feature>
<keyword evidence="1" id="KW-1133">Transmembrane helix</keyword>
<organism evidence="2 3">
    <name type="scientific">Actinomadura violacea</name>
    <dbReference type="NCBI Taxonomy" id="2819934"/>
    <lineage>
        <taxon>Bacteria</taxon>
        <taxon>Bacillati</taxon>
        <taxon>Actinomycetota</taxon>
        <taxon>Actinomycetes</taxon>
        <taxon>Streptosporangiales</taxon>
        <taxon>Thermomonosporaceae</taxon>
        <taxon>Actinomadura</taxon>
    </lineage>
</organism>
<dbReference type="Proteomes" id="UP000680206">
    <property type="component" value="Unassembled WGS sequence"/>
</dbReference>
<name>A0ABS3RR58_9ACTN</name>
<accession>A0ABS3RR58</accession>
<feature type="transmembrane region" description="Helical" evidence="1">
    <location>
        <begin position="47"/>
        <end position="72"/>
    </location>
</feature>
<dbReference type="RefSeq" id="WP_208241736.1">
    <property type="nucleotide sequence ID" value="NZ_JAGEPF010000010.1"/>
</dbReference>
<protein>
    <submittedName>
        <fullName evidence="2">Uncharacterized protein</fullName>
    </submittedName>
</protein>
<evidence type="ECO:0000313" key="2">
    <source>
        <dbReference type="EMBL" id="MBO2459240.1"/>
    </source>
</evidence>
<gene>
    <name evidence="2" type="ORF">J4709_16805</name>
</gene>
<comment type="caution">
    <text evidence="2">The sequence shown here is derived from an EMBL/GenBank/DDBJ whole genome shotgun (WGS) entry which is preliminary data.</text>
</comment>
<keyword evidence="3" id="KW-1185">Reference proteome</keyword>
<keyword evidence="1" id="KW-0812">Transmembrane</keyword>
<proteinExistence type="predicted"/>
<reference evidence="2 3" key="1">
    <citation type="submission" date="2021-03" db="EMBL/GenBank/DDBJ databases">
        <title>Actinomadura violae sp. nov., isolated from lichen in Thailand.</title>
        <authorList>
            <person name="Kanchanasin P."/>
            <person name="Saeng-In P."/>
            <person name="Phongsopitanun W."/>
            <person name="Yuki M."/>
            <person name="Kudo T."/>
            <person name="Ohkuma M."/>
            <person name="Tanasupawat S."/>
        </authorList>
    </citation>
    <scope>NUCLEOTIDE SEQUENCE [LARGE SCALE GENOMIC DNA]</scope>
    <source>
        <strain evidence="2 3">LCR2-06</strain>
    </source>
</reference>
<dbReference type="EMBL" id="JAGEPF010000010">
    <property type="protein sequence ID" value="MBO2459240.1"/>
    <property type="molecule type" value="Genomic_DNA"/>
</dbReference>
<evidence type="ECO:0000313" key="3">
    <source>
        <dbReference type="Proteomes" id="UP000680206"/>
    </source>
</evidence>
<sequence>MTDAVVMLAALAAVPILLRIGLGGGGGSRSTVRIRWRVPLRDRFPRLWWSGVVLGAVLLGVGWLASSCGWWSP</sequence>
<keyword evidence="1" id="KW-0472">Membrane</keyword>